<gene>
    <name evidence="1" type="ORF">ACFQRL_00110</name>
</gene>
<sequence length="120" mass="13079">MPVPADWYPHRRPDGEGVGWIVPDGEGFQAVDLLGRTIGPTSVDWLAAEVLLEERGIGYLADRYTLRLPDGTERSVRIAEVSSEGISVVADEFGIASAVGAVHEHFRLPFPAPEELQIIT</sequence>
<dbReference type="Proteomes" id="UP001596507">
    <property type="component" value="Unassembled WGS sequence"/>
</dbReference>
<evidence type="ECO:0000313" key="2">
    <source>
        <dbReference type="Proteomes" id="UP001596507"/>
    </source>
</evidence>
<organism evidence="1 2">
    <name type="scientific">Microbacterium fluvii</name>
    <dbReference type="NCBI Taxonomy" id="415215"/>
    <lineage>
        <taxon>Bacteria</taxon>
        <taxon>Bacillati</taxon>
        <taxon>Actinomycetota</taxon>
        <taxon>Actinomycetes</taxon>
        <taxon>Micrococcales</taxon>
        <taxon>Microbacteriaceae</taxon>
        <taxon>Microbacterium</taxon>
    </lineage>
</organism>
<protein>
    <submittedName>
        <fullName evidence="1">Uncharacterized protein</fullName>
    </submittedName>
</protein>
<evidence type="ECO:0000313" key="1">
    <source>
        <dbReference type="EMBL" id="MFC7267351.1"/>
    </source>
</evidence>
<dbReference type="EMBL" id="JBHTBE010000001">
    <property type="protein sequence ID" value="MFC7267351.1"/>
    <property type="molecule type" value="Genomic_DNA"/>
</dbReference>
<dbReference type="RefSeq" id="WP_262872305.1">
    <property type="nucleotide sequence ID" value="NZ_BAABKW010000008.1"/>
</dbReference>
<comment type="caution">
    <text evidence="1">The sequence shown here is derived from an EMBL/GenBank/DDBJ whole genome shotgun (WGS) entry which is preliminary data.</text>
</comment>
<name>A0ABW2HA95_9MICO</name>
<reference evidence="2" key="1">
    <citation type="journal article" date="2019" name="Int. J. Syst. Evol. Microbiol.">
        <title>The Global Catalogue of Microorganisms (GCM) 10K type strain sequencing project: providing services to taxonomists for standard genome sequencing and annotation.</title>
        <authorList>
            <consortium name="The Broad Institute Genomics Platform"/>
            <consortium name="The Broad Institute Genome Sequencing Center for Infectious Disease"/>
            <person name="Wu L."/>
            <person name="Ma J."/>
        </authorList>
    </citation>
    <scope>NUCLEOTIDE SEQUENCE [LARGE SCALE GENOMIC DNA]</scope>
    <source>
        <strain evidence="2">CGMCC 1.15772</strain>
    </source>
</reference>
<proteinExistence type="predicted"/>
<accession>A0ABW2HA95</accession>
<keyword evidence="2" id="KW-1185">Reference proteome</keyword>